<sequence length="236" mass="26263">MVNRPSDQVMRALHLASELTTATELLALGLNQVASPKWQARQPGGAFTQLSQGVERVLKVTFWLNEESHDREVDPKFGSGASGHALGELNARVLDICLVESQTAAPYVRGLVDEVLTDPYWGDILLALDRWSATSGRYRDLDALRGREAQGDPPWASWDEAEHRAVTECGGWANLTEETLVASRRRMLLSVMRWWHTLFRGWQHGLVGEQGKQFSSGLDPKNPHLDQSIANLIAGR</sequence>
<dbReference type="EMBL" id="SOGO01000016">
    <property type="protein sequence ID" value="TFD04846.1"/>
    <property type="molecule type" value="Genomic_DNA"/>
</dbReference>
<comment type="caution">
    <text evidence="1">The sequence shown here is derived from an EMBL/GenBank/DDBJ whole genome shotgun (WGS) entry which is preliminary data.</text>
</comment>
<evidence type="ECO:0000313" key="1">
    <source>
        <dbReference type="EMBL" id="TFD04846.1"/>
    </source>
</evidence>
<keyword evidence="2" id="KW-1185">Reference proteome</keyword>
<organism evidence="1 2">
    <name type="scientific">Cryobacterium sandaracinum</name>
    <dbReference type="NCBI Taxonomy" id="1259247"/>
    <lineage>
        <taxon>Bacteria</taxon>
        <taxon>Bacillati</taxon>
        <taxon>Actinomycetota</taxon>
        <taxon>Actinomycetes</taxon>
        <taxon>Micrococcales</taxon>
        <taxon>Microbacteriaceae</taxon>
        <taxon>Cryobacterium</taxon>
    </lineage>
</organism>
<reference evidence="1 2" key="1">
    <citation type="submission" date="2019-03" db="EMBL/GenBank/DDBJ databases">
        <title>Genomics of glacier-inhabiting Cryobacterium strains.</title>
        <authorList>
            <person name="Liu Q."/>
            <person name="Xin Y.-H."/>
        </authorList>
    </citation>
    <scope>NUCLEOTIDE SEQUENCE [LARGE SCALE GENOMIC DNA]</scope>
    <source>
        <strain evidence="1 2">TMT2-16</strain>
    </source>
</reference>
<dbReference type="Proteomes" id="UP000297851">
    <property type="component" value="Unassembled WGS sequence"/>
</dbReference>
<evidence type="ECO:0000313" key="2">
    <source>
        <dbReference type="Proteomes" id="UP000297851"/>
    </source>
</evidence>
<accession>A0ABY2JIU8</accession>
<gene>
    <name evidence="1" type="ORF">E3T25_04865</name>
</gene>
<dbReference type="RefSeq" id="WP_134372666.1">
    <property type="nucleotide sequence ID" value="NZ_SOGO01000016.1"/>
</dbReference>
<name>A0ABY2JIU8_9MICO</name>
<proteinExistence type="predicted"/>
<evidence type="ECO:0008006" key="3">
    <source>
        <dbReference type="Google" id="ProtNLM"/>
    </source>
</evidence>
<protein>
    <recommendedName>
        <fullName evidence="3">AbiV family abortive infection protein</fullName>
    </recommendedName>
</protein>